<dbReference type="EMBL" id="LAZR01039001">
    <property type="protein sequence ID" value="KKL18102.1"/>
    <property type="molecule type" value="Genomic_DNA"/>
</dbReference>
<proteinExistence type="predicted"/>
<reference evidence="1" key="1">
    <citation type="journal article" date="2015" name="Nature">
        <title>Complex archaea that bridge the gap between prokaryotes and eukaryotes.</title>
        <authorList>
            <person name="Spang A."/>
            <person name="Saw J.H."/>
            <person name="Jorgensen S.L."/>
            <person name="Zaremba-Niedzwiedzka K."/>
            <person name="Martijn J."/>
            <person name="Lind A.E."/>
            <person name="van Eijk R."/>
            <person name="Schleper C."/>
            <person name="Guy L."/>
            <person name="Ettema T.J."/>
        </authorList>
    </citation>
    <scope>NUCLEOTIDE SEQUENCE</scope>
</reference>
<gene>
    <name evidence="1" type="ORF">LCGC14_2478870</name>
</gene>
<evidence type="ECO:0000313" key="1">
    <source>
        <dbReference type="EMBL" id="KKL18102.1"/>
    </source>
</evidence>
<accession>A0A0F9BVW9</accession>
<name>A0A0F9BVW9_9ZZZZ</name>
<dbReference type="AlphaFoldDB" id="A0A0F9BVW9"/>
<protein>
    <submittedName>
        <fullName evidence="1">Uncharacterized protein</fullName>
    </submittedName>
</protein>
<comment type="caution">
    <text evidence="1">The sequence shown here is derived from an EMBL/GenBank/DDBJ whole genome shotgun (WGS) entry which is preliminary data.</text>
</comment>
<organism evidence="1">
    <name type="scientific">marine sediment metagenome</name>
    <dbReference type="NCBI Taxonomy" id="412755"/>
    <lineage>
        <taxon>unclassified sequences</taxon>
        <taxon>metagenomes</taxon>
        <taxon>ecological metagenomes</taxon>
    </lineage>
</organism>
<sequence>MSSRFAPTRPRINLPVVCIKPRANLPQPYVAGVPNALHVTAWWRDPGIPAWLAESFPLYATFAPPGWSGQSAQVGLNLHVDVLIMPAENTYDIFLTIRRDLTYLDDDSWHGVIIAPGPPFNSGLLQHVYISPTDTNGIRVLD</sequence>